<dbReference type="Gene3D" id="2.60.40.1930">
    <property type="match status" value="2"/>
</dbReference>
<name>A0A8X6XNT8_9ARAC</name>
<dbReference type="InterPro" id="IPR050473">
    <property type="entry name" value="A2M/Complement_sys"/>
</dbReference>
<keyword evidence="9" id="KW-1185">Reference proteome</keyword>
<dbReference type="PANTHER" id="PTHR11412">
    <property type="entry name" value="MACROGLOBULIN / COMPLEMENT"/>
    <property type="match status" value="1"/>
</dbReference>
<evidence type="ECO:0000256" key="4">
    <source>
        <dbReference type="ARBA" id="ARBA00063781"/>
    </source>
</evidence>
<accession>A0A8X6XNT8</accession>
<evidence type="ECO:0000259" key="6">
    <source>
        <dbReference type="Pfam" id="PF01835"/>
    </source>
</evidence>
<gene>
    <name evidence="8" type="primary">Mug1</name>
    <name evidence="8" type="ORF">TNIN_484701</name>
</gene>
<evidence type="ECO:0000259" key="7">
    <source>
        <dbReference type="Pfam" id="PF17791"/>
    </source>
</evidence>
<evidence type="ECO:0000256" key="5">
    <source>
        <dbReference type="ARBA" id="ARBA00078071"/>
    </source>
</evidence>
<keyword evidence="1" id="KW-0732">Signal</keyword>
<evidence type="ECO:0000256" key="1">
    <source>
        <dbReference type="ARBA" id="ARBA00022729"/>
    </source>
</evidence>
<proteinExistence type="predicted"/>
<evidence type="ECO:0000256" key="2">
    <source>
        <dbReference type="ARBA" id="ARBA00023180"/>
    </source>
</evidence>
<dbReference type="InterPro" id="IPR041555">
    <property type="entry name" value="MG3"/>
</dbReference>
<dbReference type="AlphaFoldDB" id="A0A8X6XNT8"/>
<evidence type="ECO:0000313" key="8">
    <source>
        <dbReference type="EMBL" id="GFY57428.1"/>
    </source>
</evidence>
<dbReference type="PANTHER" id="PTHR11412:SF171">
    <property type="entry name" value="PREGNANCY ZONE PROTEIN-LIKE PROTEIN"/>
    <property type="match status" value="1"/>
</dbReference>
<dbReference type="OrthoDB" id="6432469at2759"/>
<dbReference type="FunFam" id="2.60.40.1930:FF:000001">
    <property type="entry name" value="CD109 isoform 3"/>
    <property type="match status" value="1"/>
</dbReference>
<dbReference type="Gene3D" id="2.60.40.10">
    <property type="entry name" value="Immunoglobulins"/>
    <property type="match status" value="1"/>
</dbReference>
<dbReference type="GO" id="GO:0004866">
    <property type="term" value="F:endopeptidase inhibitor activity"/>
    <property type="evidence" value="ECO:0007669"/>
    <property type="project" value="InterPro"/>
</dbReference>
<protein>
    <recommendedName>
        <fullName evidence="5">TEP1-F</fullName>
    </recommendedName>
</protein>
<sequence length="401" mass="45281">MLTSQIAPQQTEQSEEEFVYCLTLRTAITRVNELKGGCQVKNNKHGDEVYAVFLDNGYIFTAPRSIKFGNNNQLQCIRFGCMDEGVLNVKLFYSESYNGNETLAQETEYKLEKDKKETLLDFFVNEINHDNVYSGRLQINGTICDKTISGSDKVYFSSPKTNIYIIQTDKPLYKPGQEVKFRVLKLDKNLRPSSCENDVADVYVEDPKGTRLFQFLGVNLGEGIKQLQFPLADEPVLGSWRITVTTKNESESTTFDVKEYVLPKFDVKIKFPSFVLANAETIPIEVCAKYTYGKPVVGTLNLNVSLETYSYSRDKTPVLEETIKLKVTNPDDSPAVGEDIEICATVSRARVIASWSATKQVKFCSNYTSDANGYIKYALEPQNVDSTSIQLDVSLNYNFIF</sequence>
<dbReference type="InterPro" id="IPR013783">
    <property type="entry name" value="Ig-like_fold"/>
</dbReference>
<dbReference type="Proteomes" id="UP000886998">
    <property type="component" value="Unassembled WGS sequence"/>
</dbReference>
<comment type="caution">
    <text evidence="8">The sequence shown here is derived from an EMBL/GenBank/DDBJ whole genome shotgun (WGS) entry which is preliminary data.</text>
</comment>
<dbReference type="EMBL" id="BMAV01011511">
    <property type="protein sequence ID" value="GFY57428.1"/>
    <property type="molecule type" value="Genomic_DNA"/>
</dbReference>
<feature type="domain" description="Macroglobulin" evidence="7">
    <location>
        <begin position="259"/>
        <end position="320"/>
    </location>
</feature>
<dbReference type="Pfam" id="PF17791">
    <property type="entry name" value="MG3"/>
    <property type="match status" value="1"/>
</dbReference>
<organism evidence="8 9">
    <name type="scientific">Trichonephila inaurata madagascariensis</name>
    <dbReference type="NCBI Taxonomy" id="2747483"/>
    <lineage>
        <taxon>Eukaryota</taxon>
        <taxon>Metazoa</taxon>
        <taxon>Ecdysozoa</taxon>
        <taxon>Arthropoda</taxon>
        <taxon>Chelicerata</taxon>
        <taxon>Arachnida</taxon>
        <taxon>Araneae</taxon>
        <taxon>Araneomorphae</taxon>
        <taxon>Entelegynae</taxon>
        <taxon>Araneoidea</taxon>
        <taxon>Nephilidae</taxon>
        <taxon>Trichonephila</taxon>
        <taxon>Trichonephila inaurata</taxon>
    </lineage>
</organism>
<comment type="subunit">
    <text evidence="4">Heterodimer of a TEP1-N chain and an TEP1-C chain non-covalently linked. Forms a complex composed of TEP1-N and TEP1-C heterodimer, LRIM1 and APL1C; the interaction stabilizes TEP1-N and TEP1-C heterodimer, prevents its binding to tissues while circulating in the hemolymph and protects the thioester bond from hydrolysis. Mature TEP1 and to a lesser extent full-length TEP1 interact with SPCLIP1; the interaction is induced by microbial infection.</text>
</comment>
<feature type="domain" description="Macroglobulin" evidence="6">
    <location>
        <begin position="165"/>
        <end position="257"/>
    </location>
</feature>
<evidence type="ECO:0000256" key="3">
    <source>
        <dbReference type="ARBA" id="ARBA00057615"/>
    </source>
</evidence>
<dbReference type="Pfam" id="PF01835">
    <property type="entry name" value="MG2"/>
    <property type="match status" value="1"/>
</dbReference>
<evidence type="ECO:0000313" key="9">
    <source>
        <dbReference type="Proteomes" id="UP000886998"/>
    </source>
</evidence>
<keyword evidence="2" id="KW-0325">Glycoprotein</keyword>
<dbReference type="Gene3D" id="2.60.40.1940">
    <property type="match status" value="1"/>
</dbReference>
<reference evidence="8" key="1">
    <citation type="submission" date="2020-08" db="EMBL/GenBank/DDBJ databases">
        <title>Multicomponent nature underlies the extraordinary mechanical properties of spider dragline silk.</title>
        <authorList>
            <person name="Kono N."/>
            <person name="Nakamura H."/>
            <person name="Mori M."/>
            <person name="Yoshida Y."/>
            <person name="Ohtoshi R."/>
            <person name="Malay A.D."/>
            <person name="Moran D.A.P."/>
            <person name="Tomita M."/>
            <person name="Numata K."/>
            <person name="Arakawa K."/>
        </authorList>
    </citation>
    <scope>NUCLEOTIDE SEQUENCE</scope>
</reference>
<dbReference type="InterPro" id="IPR002890">
    <property type="entry name" value="MG2"/>
</dbReference>
<comment type="function">
    <text evidence="3">Binds covalently through a thioester bond to the pathogen surface resulting in pathogen clearance.</text>
</comment>